<dbReference type="OrthoDB" id="692793at2759"/>
<organism evidence="1">
    <name type="scientific">Setaria italica</name>
    <name type="common">Foxtail millet</name>
    <name type="synonym">Panicum italicum</name>
    <dbReference type="NCBI Taxonomy" id="4555"/>
    <lineage>
        <taxon>Eukaryota</taxon>
        <taxon>Viridiplantae</taxon>
        <taxon>Streptophyta</taxon>
        <taxon>Embryophyta</taxon>
        <taxon>Tracheophyta</taxon>
        <taxon>Spermatophyta</taxon>
        <taxon>Magnoliopsida</taxon>
        <taxon>Liliopsida</taxon>
        <taxon>Poales</taxon>
        <taxon>Poaceae</taxon>
        <taxon>PACMAD clade</taxon>
        <taxon>Panicoideae</taxon>
        <taxon>Panicodae</taxon>
        <taxon>Paniceae</taxon>
        <taxon>Cenchrinae</taxon>
        <taxon>Setaria</taxon>
    </lineage>
</organism>
<reference evidence="1" key="2">
    <citation type="submission" date="2015-07" db="EMBL/GenBank/DDBJ databases">
        <authorList>
            <person name="Noorani M."/>
        </authorList>
    </citation>
    <scope>NUCLEOTIDE SEQUENCE</scope>
    <source>
        <strain evidence="1">Yugu1</strain>
    </source>
</reference>
<sequence>MVNYQLPALDGRMLFVGRGCSRSFEAAHFRGSQEGVYFFDDESFHGALICFGDGILRYSCSSNGVWSGQPDHVRHWFREQHTSTYSSPVWFLH</sequence>
<dbReference type="EMBL" id="CM003530">
    <property type="protein sequence ID" value="RCV16474.1"/>
    <property type="molecule type" value="Genomic_DNA"/>
</dbReference>
<gene>
    <name evidence="1" type="ORF">SETIT_3G141200v2</name>
</gene>
<dbReference type="AlphaFoldDB" id="A0A368QF79"/>
<reference evidence="1" key="1">
    <citation type="journal article" date="2012" name="Nat. Biotechnol.">
        <title>Reference genome sequence of the model plant Setaria.</title>
        <authorList>
            <person name="Bennetzen J.L."/>
            <person name="Schmutz J."/>
            <person name="Wang H."/>
            <person name="Percifield R."/>
            <person name="Hawkins J."/>
            <person name="Pontaroli A.C."/>
            <person name="Estep M."/>
            <person name="Feng L."/>
            <person name="Vaughn J.N."/>
            <person name="Grimwood J."/>
            <person name="Jenkins J."/>
            <person name="Barry K."/>
            <person name="Lindquist E."/>
            <person name="Hellsten U."/>
            <person name="Deshpande S."/>
            <person name="Wang X."/>
            <person name="Wu X."/>
            <person name="Mitros T."/>
            <person name="Triplett J."/>
            <person name="Yang X."/>
            <person name="Ye C.Y."/>
            <person name="Mauro-Herrera M."/>
            <person name="Wang L."/>
            <person name="Li P."/>
            <person name="Sharma M."/>
            <person name="Sharma R."/>
            <person name="Ronald P.C."/>
            <person name="Panaud O."/>
            <person name="Kellogg E.A."/>
            <person name="Brutnell T.P."/>
            <person name="Doust A.N."/>
            <person name="Tuskan G.A."/>
            <person name="Rokhsar D."/>
            <person name="Devos K.M."/>
        </authorList>
    </citation>
    <scope>NUCLEOTIDE SEQUENCE [LARGE SCALE GENOMIC DNA]</scope>
    <source>
        <strain evidence="1">Yugu1</strain>
    </source>
</reference>
<protein>
    <submittedName>
        <fullName evidence="1">Uncharacterized protein</fullName>
    </submittedName>
</protein>
<accession>A0A368QF79</accession>
<name>A0A368QF79_SETIT</name>
<proteinExistence type="predicted"/>
<evidence type="ECO:0000313" key="1">
    <source>
        <dbReference type="EMBL" id="RCV16474.1"/>
    </source>
</evidence>